<reference evidence="3" key="1">
    <citation type="submission" date="2021-01" db="EMBL/GenBank/DDBJ databases">
        <authorList>
            <person name="Corre E."/>
            <person name="Pelletier E."/>
            <person name="Niang G."/>
            <person name="Scheremetjew M."/>
            <person name="Finn R."/>
            <person name="Kale V."/>
            <person name="Holt S."/>
            <person name="Cochrane G."/>
            <person name="Meng A."/>
            <person name="Brown T."/>
            <person name="Cohen L."/>
        </authorList>
    </citation>
    <scope>NUCLEOTIDE SEQUENCE</scope>
    <source>
        <strain evidence="3">CCMP127</strain>
    </source>
</reference>
<evidence type="ECO:0000313" key="3">
    <source>
        <dbReference type="EMBL" id="CAE0401930.1"/>
    </source>
</evidence>
<feature type="compositionally biased region" description="Basic residues" evidence="2">
    <location>
        <begin position="173"/>
        <end position="189"/>
    </location>
</feature>
<proteinExistence type="predicted"/>
<gene>
    <name evidence="3" type="ORF">ACOF00016_LOCUS244</name>
</gene>
<evidence type="ECO:0000256" key="1">
    <source>
        <dbReference type="PROSITE-ProRule" id="PRU00339"/>
    </source>
</evidence>
<feature type="compositionally biased region" description="Low complexity" evidence="2">
    <location>
        <begin position="195"/>
        <end position="206"/>
    </location>
</feature>
<feature type="compositionally biased region" description="Basic and acidic residues" evidence="2">
    <location>
        <begin position="207"/>
        <end position="217"/>
    </location>
</feature>
<dbReference type="PANTHER" id="PTHR45588:SF1">
    <property type="entry name" value="WW DOMAIN-CONTAINING PROTEIN"/>
    <property type="match status" value="1"/>
</dbReference>
<dbReference type="PANTHER" id="PTHR45588">
    <property type="entry name" value="TPR DOMAIN-CONTAINING PROTEIN"/>
    <property type="match status" value="1"/>
</dbReference>
<dbReference type="EMBL" id="HBIM01000275">
    <property type="protein sequence ID" value="CAE0401930.1"/>
    <property type="molecule type" value="Transcribed_RNA"/>
</dbReference>
<keyword evidence="1" id="KW-0802">TPR repeat</keyword>
<sequence>MVPFGRRGESFPLLTHACNIDATTKFIIQGIDPSVHHYLPGQTNESFPELDGPNVINLGSYQRKRVSNVDVHPLGRAYFDIALRLMLSYQHEIAAKFFIACLHYAPYAVLAHGFIALCHSPNYNFKGMPYYASTSRHEDVNKPDLACVFPSQEVADRHSKAAVEKLEEIRRLHRQTKKKKGGGKKKGTGKPKSAPPSSSNDNVSNKNNDHAKEEATKPELVTEVETLILQAIRVLTCSAGVCPDLADETVGRPFAAEMRKVYNRYPSDPEVAYCFAESMMVLNAWQLYDYPSGKPVSPDVLETKTVLEQALELHPTHAGLCHMYVHLSEMSATPQMALKACEPLRKQFPHAGHLIHMPTHIDVQIGDYESCVRYNEAAIEADLFLMKAFPHTAERECFYFGYIVHDFHMAVYGAILGGFEKKAMEIAHQLNQIVNEKMFREYPDLASYLESYAALDIHAMVRFGRWKEILELAAPKDKRLMLFRAASLAYARGLAFAATGNIDAARREADRLDGYRQDEEATQRILHNNTVAQLLAVDSTMMRGEIAYHEGKHEEAFKLLRVAVQQQDDLNYDEPWGKMQPIRHALGGLLLEQGQIDEAKEVFRVDLRFHPKNPWALVGLIHCLKASGSCCSNGNTDEIVQLEEQLRTRQESELADFKVVVACECCTHPN</sequence>
<accession>A0A7S3KX85</accession>
<dbReference type="AlphaFoldDB" id="A0A7S3KX85"/>
<dbReference type="InterPro" id="IPR019734">
    <property type="entry name" value="TPR_rpt"/>
</dbReference>
<feature type="region of interest" description="Disordered" evidence="2">
    <location>
        <begin position="173"/>
        <end position="218"/>
    </location>
</feature>
<dbReference type="Gene3D" id="1.25.40.10">
    <property type="entry name" value="Tetratricopeptide repeat domain"/>
    <property type="match status" value="1"/>
</dbReference>
<evidence type="ECO:0000256" key="2">
    <source>
        <dbReference type="SAM" id="MobiDB-lite"/>
    </source>
</evidence>
<dbReference type="PROSITE" id="PS50005">
    <property type="entry name" value="TPR"/>
    <property type="match status" value="1"/>
</dbReference>
<feature type="repeat" description="TPR" evidence="1">
    <location>
        <begin position="580"/>
        <end position="613"/>
    </location>
</feature>
<dbReference type="SUPFAM" id="SSF48452">
    <property type="entry name" value="TPR-like"/>
    <property type="match status" value="1"/>
</dbReference>
<protein>
    <submittedName>
        <fullName evidence="3">Uncharacterized protein</fullName>
    </submittedName>
</protein>
<dbReference type="InterPro" id="IPR011990">
    <property type="entry name" value="TPR-like_helical_dom_sf"/>
</dbReference>
<organism evidence="3">
    <name type="scientific">Amphora coffeiformis</name>
    <dbReference type="NCBI Taxonomy" id="265554"/>
    <lineage>
        <taxon>Eukaryota</taxon>
        <taxon>Sar</taxon>
        <taxon>Stramenopiles</taxon>
        <taxon>Ochrophyta</taxon>
        <taxon>Bacillariophyta</taxon>
        <taxon>Bacillariophyceae</taxon>
        <taxon>Bacillariophycidae</taxon>
        <taxon>Thalassiophysales</taxon>
        <taxon>Catenulaceae</taxon>
        <taxon>Amphora</taxon>
    </lineage>
</organism>
<name>A0A7S3KX85_9STRA</name>